<proteinExistence type="predicted"/>
<dbReference type="EMBL" id="GBXM01050908">
    <property type="protein sequence ID" value="JAH57669.1"/>
    <property type="molecule type" value="Transcribed_RNA"/>
</dbReference>
<evidence type="ECO:0000313" key="1">
    <source>
        <dbReference type="EMBL" id="JAH57669.1"/>
    </source>
</evidence>
<dbReference type="AlphaFoldDB" id="A0A0E9TVF3"/>
<name>A0A0E9TVF3_ANGAN</name>
<accession>A0A0E9TVF3</accession>
<reference evidence="1" key="2">
    <citation type="journal article" date="2015" name="Fish Shellfish Immunol.">
        <title>Early steps in the European eel (Anguilla anguilla)-Vibrio vulnificus interaction in the gills: Role of the RtxA13 toxin.</title>
        <authorList>
            <person name="Callol A."/>
            <person name="Pajuelo D."/>
            <person name="Ebbesson L."/>
            <person name="Teles M."/>
            <person name="MacKenzie S."/>
            <person name="Amaro C."/>
        </authorList>
    </citation>
    <scope>NUCLEOTIDE SEQUENCE</scope>
</reference>
<reference evidence="1" key="1">
    <citation type="submission" date="2014-11" db="EMBL/GenBank/DDBJ databases">
        <authorList>
            <person name="Amaro Gonzalez C."/>
        </authorList>
    </citation>
    <scope>NUCLEOTIDE SEQUENCE</scope>
</reference>
<organism evidence="1">
    <name type="scientific">Anguilla anguilla</name>
    <name type="common">European freshwater eel</name>
    <name type="synonym">Muraena anguilla</name>
    <dbReference type="NCBI Taxonomy" id="7936"/>
    <lineage>
        <taxon>Eukaryota</taxon>
        <taxon>Metazoa</taxon>
        <taxon>Chordata</taxon>
        <taxon>Craniata</taxon>
        <taxon>Vertebrata</taxon>
        <taxon>Euteleostomi</taxon>
        <taxon>Actinopterygii</taxon>
        <taxon>Neopterygii</taxon>
        <taxon>Teleostei</taxon>
        <taxon>Anguilliformes</taxon>
        <taxon>Anguillidae</taxon>
        <taxon>Anguilla</taxon>
    </lineage>
</organism>
<protein>
    <submittedName>
        <fullName evidence="1">Uncharacterized protein</fullName>
    </submittedName>
</protein>
<sequence length="44" mass="5081">MKACPLSMSLNFCTLQEIICRHAHVSKSQVHIIHCKGIDMWSPW</sequence>